<gene>
    <name evidence="1" type="ORF">JMJ77_015425</name>
</gene>
<accession>A0A9P7U959</accession>
<protein>
    <submittedName>
        <fullName evidence="1">Uncharacterized protein</fullName>
    </submittedName>
</protein>
<evidence type="ECO:0000313" key="2">
    <source>
        <dbReference type="Proteomes" id="UP000699042"/>
    </source>
</evidence>
<dbReference type="EMBL" id="JAESDN010000008">
    <property type="protein sequence ID" value="KAG7047214.1"/>
    <property type="molecule type" value="Genomic_DNA"/>
</dbReference>
<comment type="caution">
    <text evidence="1">The sequence shown here is derived from an EMBL/GenBank/DDBJ whole genome shotgun (WGS) entry which is preliminary data.</text>
</comment>
<feature type="non-terminal residue" evidence="1">
    <location>
        <position position="28"/>
    </location>
</feature>
<dbReference type="Proteomes" id="UP000699042">
    <property type="component" value="Unassembled WGS sequence"/>
</dbReference>
<dbReference type="AlphaFoldDB" id="A0A9P7U959"/>
<proteinExistence type="predicted"/>
<reference evidence="1" key="1">
    <citation type="submission" date="2021-05" db="EMBL/GenBank/DDBJ databases">
        <title>Comparative genomics of three Colletotrichum scovillei strains and genetic complementation revealed genes involved fungal growth and virulence on chili pepper.</title>
        <authorList>
            <person name="Hsieh D.-K."/>
            <person name="Chuang S.-C."/>
            <person name="Chen C.-Y."/>
            <person name="Chao Y.-T."/>
            <person name="Lu M.-Y.J."/>
            <person name="Lee M.-H."/>
            <person name="Shih M.-C."/>
        </authorList>
    </citation>
    <scope>NUCLEOTIDE SEQUENCE</scope>
    <source>
        <strain evidence="1">Coll-153</strain>
    </source>
</reference>
<sequence length="28" mass="3285">MPLPWPLVRVPNITMASLTYGTLRRHTY</sequence>
<name>A0A9P7U959_9PEZI</name>
<evidence type="ECO:0000313" key="1">
    <source>
        <dbReference type="EMBL" id="KAG7047214.1"/>
    </source>
</evidence>
<keyword evidence="2" id="KW-1185">Reference proteome</keyword>
<organism evidence="1 2">
    <name type="scientific">Colletotrichum scovillei</name>
    <dbReference type="NCBI Taxonomy" id="1209932"/>
    <lineage>
        <taxon>Eukaryota</taxon>
        <taxon>Fungi</taxon>
        <taxon>Dikarya</taxon>
        <taxon>Ascomycota</taxon>
        <taxon>Pezizomycotina</taxon>
        <taxon>Sordariomycetes</taxon>
        <taxon>Hypocreomycetidae</taxon>
        <taxon>Glomerellales</taxon>
        <taxon>Glomerellaceae</taxon>
        <taxon>Colletotrichum</taxon>
        <taxon>Colletotrichum acutatum species complex</taxon>
    </lineage>
</organism>